<keyword evidence="6" id="KW-0479">Metal-binding</keyword>
<organism evidence="8 9">
    <name type="scientific">Rosenbergiella australiborealis</name>
    <dbReference type="NCBI Taxonomy" id="1544696"/>
    <lineage>
        <taxon>Bacteria</taxon>
        <taxon>Pseudomonadati</taxon>
        <taxon>Pseudomonadota</taxon>
        <taxon>Gammaproteobacteria</taxon>
        <taxon>Enterobacterales</taxon>
        <taxon>Erwiniaceae</taxon>
        <taxon>Rosenbergiella</taxon>
    </lineage>
</organism>
<comment type="catalytic activity">
    <reaction evidence="5">
        <text>adenylyl-molybdopterin + molybdate = Mo-molybdopterin + AMP + H(+)</text>
        <dbReference type="Rhea" id="RHEA:35047"/>
        <dbReference type="ChEBI" id="CHEBI:15378"/>
        <dbReference type="ChEBI" id="CHEBI:36264"/>
        <dbReference type="ChEBI" id="CHEBI:62727"/>
        <dbReference type="ChEBI" id="CHEBI:71302"/>
        <dbReference type="ChEBI" id="CHEBI:456215"/>
        <dbReference type="EC" id="2.10.1.1"/>
    </reaction>
</comment>
<evidence type="ECO:0000256" key="4">
    <source>
        <dbReference type="ARBA" id="ARBA00023150"/>
    </source>
</evidence>
<dbReference type="PANTHER" id="PTHR10192:SF5">
    <property type="entry name" value="GEPHYRIN"/>
    <property type="match status" value="1"/>
</dbReference>
<evidence type="ECO:0000256" key="3">
    <source>
        <dbReference type="ARBA" id="ARBA00010763"/>
    </source>
</evidence>
<dbReference type="Gene3D" id="2.170.190.11">
    <property type="entry name" value="Molybdopterin biosynthesis moea protein, domain 3"/>
    <property type="match status" value="1"/>
</dbReference>
<dbReference type="PANTHER" id="PTHR10192">
    <property type="entry name" value="MOLYBDOPTERIN BIOSYNTHESIS PROTEIN"/>
    <property type="match status" value="1"/>
</dbReference>
<dbReference type="InterPro" id="IPR001453">
    <property type="entry name" value="MoaB/Mog_dom"/>
</dbReference>
<dbReference type="GO" id="GO:0061599">
    <property type="term" value="F:molybdopterin molybdotransferase activity"/>
    <property type="evidence" value="ECO:0007669"/>
    <property type="project" value="UniProtKB-EC"/>
</dbReference>
<proteinExistence type="inferred from homology"/>
<reference evidence="8 9" key="1">
    <citation type="submission" date="2020-04" db="EMBL/GenBank/DDBJ databases">
        <title>Genome sequencing of Rosenbergiella species.</title>
        <authorList>
            <person name="Alvarez-Perez S."/>
            <person name="Lievens B."/>
        </authorList>
    </citation>
    <scope>NUCLEOTIDE SEQUENCE [LARGE SCALE GENOMIC DNA]</scope>
    <source>
        <strain evidence="8 9">CdVSA20.1</strain>
    </source>
</reference>
<dbReference type="InterPro" id="IPR036135">
    <property type="entry name" value="MoeA_linker/N_sf"/>
</dbReference>
<dbReference type="SUPFAM" id="SSF53218">
    <property type="entry name" value="Molybdenum cofactor biosynthesis proteins"/>
    <property type="match status" value="1"/>
</dbReference>
<dbReference type="CDD" id="cd00887">
    <property type="entry name" value="MoeA"/>
    <property type="match status" value="1"/>
</dbReference>
<keyword evidence="4 6" id="KW-0501">Molybdenum cofactor biosynthesis</keyword>
<dbReference type="Pfam" id="PF03453">
    <property type="entry name" value="MoeA_N"/>
    <property type="match status" value="1"/>
</dbReference>
<evidence type="ECO:0000256" key="1">
    <source>
        <dbReference type="ARBA" id="ARBA00002901"/>
    </source>
</evidence>
<dbReference type="PROSITE" id="PS01079">
    <property type="entry name" value="MOCF_BIOSYNTHESIS_2"/>
    <property type="match status" value="1"/>
</dbReference>
<comment type="cofactor">
    <cofactor evidence="6">
        <name>Mg(2+)</name>
        <dbReference type="ChEBI" id="CHEBI:18420"/>
    </cofactor>
</comment>
<dbReference type="NCBIfam" id="NF045515">
    <property type="entry name" value="Glp_gephyrin"/>
    <property type="match status" value="1"/>
</dbReference>
<evidence type="ECO:0000313" key="8">
    <source>
        <dbReference type="EMBL" id="MBT0726989.1"/>
    </source>
</evidence>
<evidence type="ECO:0000256" key="2">
    <source>
        <dbReference type="ARBA" id="ARBA00005046"/>
    </source>
</evidence>
<protein>
    <recommendedName>
        <fullName evidence="6">Molybdopterin molybdenumtransferase</fullName>
        <ecNumber evidence="6">2.10.1.1</ecNumber>
    </recommendedName>
</protein>
<keyword evidence="6" id="KW-0460">Magnesium</keyword>
<evidence type="ECO:0000256" key="5">
    <source>
        <dbReference type="ARBA" id="ARBA00047317"/>
    </source>
</evidence>
<dbReference type="Gene3D" id="3.40.980.10">
    <property type="entry name" value="MoaB/Mog-like domain"/>
    <property type="match status" value="1"/>
</dbReference>
<dbReference type="EC" id="2.10.1.1" evidence="6"/>
<dbReference type="Pfam" id="PF00994">
    <property type="entry name" value="MoCF_biosynth"/>
    <property type="match status" value="1"/>
</dbReference>
<name>A0ABS5T3R0_9GAMM</name>
<comment type="caution">
    <text evidence="8">The sequence shown here is derived from an EMBL/GenBank/DDBJ whole genome shotgun (WGS) entry which is preliminary data.</text>
</comment>
<dbReference type="RefSeq" id="WP_214212938.1">
    <property type="nucleotide sequence ID" value="NZ_JABBFO010000004.1"/>
</dbReference>
<dbReference type="NCBIfam" id="NF007960">
    <property type="entry name" value="PRK10680.1"/>
    <property type="match status" value="1"/>
</dbReference>
<dbReference type="InterPro" id="IPR038987">
    <property type="entry name" value="MoeA-like"/>
</dbReference>
<dbReference type="SMART" id="SM00852">
    <property type="entry name" value="MoCF_biosynth"/>
    <property type="match status" value="1"/>
</dbReference>
<evidence type="ECO:0000259" key="7">
    <source>
        <dbReference type="SMART" id="SM00852"/>
    </source>
</evidence>
<dbReference type="SUPFAM" id="SSF63867">
    <property type="entry name" value="MoeA C-terminal domain-like"/>
    <property type="match status" value="1"/>
</dbReference>
<accession>A0ABS5T3R0</accession>
<dbReference type="EMBL" id="JABBFO010000004">
    <property type="protein sequence ID" value="MBT0726989.1"/>
    <property type="molecule type" value="Genomic_DNA"/>
</dbReference>
<dbReference type="NCBIfam" id="TIGR00177">
    <property type="entry name" value="molyb_syn"/>
    <property type="match status" value="1"/>
</dbReference>
<evidence type="ECO:0000256" key="6">
    <source>
        <dbReference type="RuleBase" id="RU365090"/>
    </source>
</evidence>
<comment type="pathway">
    <text evidence="2 6">Cofactor biosynthesis; molybdopterin biosynthesis.</text>
</comment>
<comment type="function">
    <text evidence="1 6">Catalyzes the insertion of molybdate into adenylated molybdopterin with the concomitant release of AMP.</text>
</comment>
<keyword evidence="9" id="KW-1185">Reference proteome</keyword>
<dbReference type="Gene3D" id="2.40.340.10">
    <property type="entry name" value="MoeA, C-terminal, domain IV"/>
    <property type="match status" value="1"/>
</dbReference>
<dbReference type="Gene3D" id="3.90.105.10">
    <property type="entry name" value="Molybdopterin biosynthesis moea protein, domain 2"/>
    <property type="match status" value="1"/>
</dbReference>
<keyword evidence="6 8" id="KW-0808">Transferase</keyword>
<dbReference type="SUPFAM" id="SSF63882">
    <property type="entry name" value="MoeA N-terminal region -like"/>
    <property type="match status" value="1"/>
</dbReference>
<dbReference type="InterPro" id="IPR005111">
    <property type="entry name" value="MoeA_C_domain_IV"/>
</dbReference>
<dbReference type="InterPro" id="IPR036425">
    <property type="entry name" value="MoaB/Mog-like_dom_sf"/>
</dbReference>
<sequence>MEPFTTELLSVEAAQALLIRDCHPLDESITLPINEALGRVTAEPIVSPINVPGFDNSAMDGYALRLADSQLPQPLPIAGQSFAGKPYSGSLPEGHAIHIMTGAAIPQGCDAVIMQEYTVNEAGGIRLTADVKAGQNIRRVGEDVQQGQLVLEAGVRLRVKDLPLLASLGISHIKVKRQLRVAIFSTGDELVSPGTPLAAGQIYDTNRFAIHLMLQRLGCQVIDLEIIPDDKAQLIAAFQQANQQADLVISTGGVSVGAADYTKEVLTEYGNITFWKLAMKPGKPFAFGQLPNSLFCGLPGNPVSAVVTFCQLVYPMIHRLQGIDTLPFITQSATLNDPIYRQPGRSEFQRGFFFYQQGKLCVTADTKQGSHMFSTFSHANCFICIERERGTIERGESVTVQPFPDFLEGV</sequence>
<feature type="domain" description="MoaB/Mog" evidence="7">
    <location>
        <begin position="182"/>
        <end position="319"/>
    </location>
</feature>
<gene>
    <name evidence="8" type="primary">moeA</name>
    <name evidence="8" type="ORF">HGT73_06245</name>
</gene>
<dbReference type="Pfam" id="PF03454">
    <property type="entry name" value="MoeA_C"/>
    <property type="match status" value="1"/>
</dbReference>
<evidence type="ECO:0000313" key="9">
    <source>
        <dbReference type="Proteomes" id="UP000786875"/>
    </source>
</evidence>
<dbReference type="InterPro" id="IPR008284">
    <property type="entry name" value="MoCF_biosynth_CS"/>
</dbReference>
<dbReference type="InterPro" id="IPR036688">
    <property type="entry name" value="MoeA_C_domain_IV_sf"/>
</dbReference>
<comment type="similarity">
    <text evidence="3 6">Belongs to the MoeA family.</text>
</comment>
<keyword evidence="6" id="KW-0500">Molybdenum</keyword>
<dbReference type="Proteomes" id="UP000786875">
    <property type="component" value="Unassembled WGS sequence"/>
</dbReference>
<dbReference type="InterPro" id="IPR005110">
    <property type="entry name" value="MoeA_linker/N"/>
</dbReference>